<protein>
    <submittedName>
        <fullName evidence="7">YitT family protein</fullName>
    </submittedName>
</protein>
<evidence type="ECO:0000313" key="8">
    <source>
        <dbReference type="Proteomes" id="UP001595989"/>
    </source>
</evidence>
<comment type="subcellular location">
    <subcellularLocation>
        <location evidence="1">Cell membrane</location>
        <topology evidence="1">Multi-pass membrane protein</topology>
    </subcellularLocation>
</comment>
<evidence type="ECO:0000256" key="3">
    <source>
        <dbReference type="ARBA" id="ARBA00022692"/>
    </source>
</evidence>
<evidence type="ECO:0000256" key="1">
    <source>
        <dbReference type="ARBA" id="ARBA00004651"/>
    </source>
</evidence>
<keyword evidence="4 6" id="KW-1133">Transmembrane helix</keyword>
<dbReference type="PANTHER" id="PTHR33545">
    <property type="entry name" value="UPF0750 MEMBRANE PROTEIN YITT-RELATED"/>
    <property type="match status" value="1"/>
</dbReference>
<dbReference type="Pfam" id="PF02588">
    <property type="entry name" value="YitT_membrane"/>
    <property type="match status" value="1"/>
</dbReference>
<dbReference type="InterPro" id="IPR051461">
    <property type="entry name" value="UPF0750_membrane"/>
</dbReference>
<organism evidence="7 8">
    <name type="scientific">Virgibacillus kekensis</name>
    <dbReference type="NCBI Taxonomy" id="202261"/>
    <lineage>
        <taxon>Bacteria</taxon>
        <taxon>Bacillati</taxon>
        <taxon>Bacillota</taxon>
        <taxon>Bacilli</taxon>
        <taxon>Bacillales</taxon>
        <taxon>Bacillaceae</taxon>
        <taxon>Virgibacillus</taxon>
    </lineage>
</organism>
<evidence type="ECO:0000256" key="4">
    <source>
        <dbReference type="ARBA" id="ARBA00022989"/>
    </source>
</evidence>
<dbReference type="RefSeq" id="WP_390298773.1">
    <property type="nucleotide sequence ID" value="NZ_JBHSFU010000011.1"/>
</dbReference>
<dbReference type="Proteomes" id="UP001595989">
    <property type="component" value="Unassembled WGS sequence"/>
</dbReference>
<dbReference type="EMBL" id="JBHSFU010000011">
    <property type="protein sequence ID" value="MFC4559831.1"/>
    <property type="molecule type" value="Genomic_DNA"/>
</dbReference>
<reference evidence="8" key="1">
    <citation type="journal article" date="2019" name="Int. J. Syst. Evol. Microbiol.">
        <title>The Global Catalogue of Microorganisms (GCM) 10K type strain sequencing project: providing services to taxonomists for standard genome sequencing and annotation.</title>
        <authorList>
            <consortium name="The Broad Institute Genomics Platform"/>
            <consortium name="The Broad Institute Genome Sequencing Center for Infectious Disease"/>
            <person name="Wu L."/>
            <person name="Ma J."/>
        </authorList>
    </citation>
    <scope>NUCLEOTIDE SEQUENCE [LARGE SCALE GENOMIC DNA]</scope>
    <source>
        <strain evidence="8">CGMCC 4.7426</strain>
    </source>
</reference>
<gene>
    <name evidence="7" type="ORF">ACFO3D_16725</name>
</gene>
<feature type="transmembrane region" description="Helical" evidence="6">
    <location>
        <begin position="39"/>
        <end position="67"/>
    </location>
</feature>
<accession>A0ABV9DLW0</accession>
<name>A0ABV9DLW0_9BACI</name>
<feature type="transmembrane region" description="Helical" evidence="6">
    <location>
        <begin position="151"/>
        <end position="175"/>
    </location>
</feature>
<comment type="caution">
    <text evidence="7">The sequence shown here is derived from an EMBL/GenBank/DDBJ whole genome shotgun (WGS) entry which is preliminary data.</text>
</comment>
<keyword evidence="2" id="KW-1003">Cell membrane</keyword>
<evidence type="ECO:0000256" key="6">
    <source>
        <dbReference type="SAM" id="Phobius"/>
    </source>
</evidence>
<feature type="transmembrane region" description="Helical" evidence="6">
    <location>
        <begin position="129"/>
        <end position="145"/>
    </location>
</feature>
<evidence type="ECO:0000256" key="5">
    <source>
        <dbReference type="ARBA" id="ARBA00023136"/>
    </source>
</evidence>
<evidence type="ECO:0000256" key="2">
    <source>
        <dbReference type="ARBA" id="ARBA00022475"/>
    </source>
</evidence>
<keyword evidence="3 6" id="KW-0812">Transmembrane</keyword>
<dbReference type="PANTHER" id="PTHR33545:SF9">
    <property type="entry name" value="UPF0750 MEMBRANE PROTEIN YITE"/>
    <property type="match status" value="1"/>
</dbReference>
<keyword evidence="5 6" id="KW-0472">Membrane</keyword>
<feature type="transmembrane region" description="Helical" evidence="6">
    <location>
        <begin position="104"/>
        <end position="122"/>
    </location>
</feature>
<evidence type="ECO:0000313" key="7">
    <source>
        <dbReference type="EMBL" id="MFC4559831.1"/>
    </source>
</evidence>
<keyword evidence="8" id="KW-1185">Reference proteome</keyword>
<dbReference type="InterPro" id="IPR003740">
    <property type="entry name" value="YitT"/>
</dbReference>
<sequence>MQQFFIKNGLVVIGGAIQGLGMGLFLFPQSIPSGGAGGIAILLNYITGISMGPSLWIVNFSMLLLGVQILGKRFALWTFLGITMTSLSVDFFETHFTLVHRHVFLDLVIGSILLGTGIGILMRQGVSNGGVGVIAFMISTGRNILPGKPLFFLNAFIFLITAAIISWKIIFLALLSQWISTTMVDLICRLEIPQPYALSWRKKP</sequence>
<feature type="transmembrane region" description="Helical" evidence="6">
    <location>
        <begin position="9"/>
        <end position="27"/>
    </location>
</feature>
<proteinExistence type="predicted"/>
<feature type="transmembrane region" description="Helical" evidence="6">
    <location>
        <begin position="74"/>
        <end position="92"/>
    </location>
</feature>